<dbReference type="EnsemblMetazoa" id="CapteT119210">
    <property type="protein sequence ID" value="CapteP119210"/>
    <property type="gene ID" value="CapteG119210"/>
</dbReference>
<evidence type="ECO:0000256" key="2">
    <source>
        <dbReference type="SAM" id="Phobius"/>
    </source>
</evidence>
<evidence type="ECO:0000313" key="4">
    <source>
        <dbReference type="EMBL" id="ELU11187.1"/>
    </source>
</evidence>
<dbReference type="PANTHER" id="PTHR10877:SF194">
    <property type="entry name" value="LOCATION OF VULVA DEFECTIVE 1"/>
    <property type="match status" value="1"/>
</dbReference>
<dbReference type="GO" id="GO:0050982">
    <property type="term" value="P:detection of mechanical stimulus"/>
    <property type="evidence" value="ECO:0007669"/>
    <property type="project" value="TreeGrafter"/>
</dbReference>
<dbReference type="HOGENOM" id="CLU_009624_1_0_1"/>
<keyword evidence="2" id="KW-0812">Transmembrane</keyword>
<evidence type="ECO:0000313" key="5">
    <source>
        <dbReference type="EnsemblMetazoa" id="CapteP119210"/>
    </source>
</evidence>
<dbReference type="Proteomes" id="UP000014760">
    <property type="component" value="Unassembled WGS sequence"/>
</dbReference>
<dbReference type="EMBL" id="AMQN01005844">
    <property type="status" value="NOT_ANNOTATED_CDS"/>
    <property type="molecule type" value="Genomic_DNA"/>
</dbReference>
<organism evidence="4">
    <name type="scientific">Capitella teleta</name>
    <name type="common">Polychaete worm</name>
    <dbReference type="NCBI Taxonomy" id="283909"/>
    <lineage>
        <taxon>Eukaryota</taxon>
        <taxon>Metazoa</taxon>
        <taxon>Spiralia</taxon>
        <taxon>Lophotrochozoa</taxon>
        <taxon>Annelida</taxon>
        <taxon>Polychaeta</taxon>
        <taxon>Sedentaria</taxon>
        <taxon>Scolecida</taxon>
        <taxon>Capitellidae</taxon>
        <taxon>Capitella</taxon>
    </lineage>
</organism>
<dbReference type="InterPro" id="IPR051223">
    <property type="entry name" value="Polycystin"/>
</dbReference>
<name>R7UY64_CAPTE</name>
<keyword evidence="6" id="KW-1185">Reference proteome</keyword>
<dbReference type="SUPFAM" id="SSF49723">
    <property type="entry name" value="Lipase/lipooxygenase domain (PLAT/LH2 domain)"/>
    <property type="match status" value="1"/>
</dbReference>
<proteinExistence type="predicted"/>
<sequence>MTPSVRTYSGGFKVPKVNTINFSRLSLSMVAENPVTMAVTITLMVLWVLLSIWTRRADKKDVERWSVAPLVDNKPYATSAYKISVFTGFRHCAGTQSRVCFILTGDYGDTGVRILDDGRGKFFPRNTVRHFVMTTDQHLGNMNFFRIWHDSSGPGNSASWYLSKILVEDLQSGRKYFFLCNKWLAVDEDDGVIDRILPVSGKEEVTGF</sequence>
<reference evidence="4 6" key="2">
    <citation type="journal article" date="2013" name="Nature">
        <title>Insights into bilaterian evolution from three spiralian genomes.</title>
        <authorList>
            <person name="Simakov O."/>
            <person name="Marletaz F."/>
            <person name="Cho S.J."/>
            <person name="Edsinger-Gonzales E."/>
            <person name="Havlak P."/>
            <person name="Hellsten U."/>
            <person name="Kuo D.H."/>
            <person name="Larsson T."/>
            <person name="Lv J."/>
            <person name="Arendt D."/>
            <person name="Savage R."/>
            <person name="Osoegawa K."/>
            <person name="de Jong P."/>
            <person name="Grimwood J."/>
            <person name="Chapman J.A."/>
            <person name="Shapiro H."/>
            <person name="Aerts A."/>
            <person name="Otillar R.P."/>
            <person name="Terry A.Y."/>
            <person name="Boore J.L."/>
            <person name="Grigoriev I.V."/>
            <person name="Lindberg D.R."/>
            <person name="Seaver E.C."/>
            <person name="Weisblat D.A."/>
            <person name="Putnam N.H."/>
            <person name="Rokhsar D.S."/>
        </authorList>
    </citation>
    <scope>NUCLEOTIDE SEQUENCE</scope>
    <source>
        <strain evidence="4 6">I ESC-2004</strain>
    </source>
</reference>
<dbReference type="OMA" id="KNPEREC"/>
<dbReference type="OrthoDB" id="10039908at2759"/>
<dbReference type="PANTHER" id="PTHR10877">
    <property type="entry name" value="POLYCYSTIN FAMILY MEMBER"/>
    <property type="match status" value="1"/>
</dbReference>
<keyword evidence="2" id="KW-0472">Membrane</keyword>
<reference evidence="6" key="1">
    <citation type="submission" date="2012-12" db="EMBL/GenBank/DDBJ databases">
        <authorList>
            <person name="Hellsten U."/>
            <person name="Grimwood J."/>
            <person name="Chapman J.A."/>
            <person name="Shapiro H."/>
            <person name="Aerts A."/>
            <person name="Otillar R.P."/>
            <person name="Terry A.Y."/>
            <person name="Boore J.L."/>
            <person name="Simakov O."/>
            <person name="Marletaz F."/>
            <person name="Cho S.-J."/>
            <person name="Edsinger-Gonzales E."/>
            <person name="Havlak P."/>
            <person name="Kuo D.-H."/>
            <person name="Larsson T."/>
            <person name="Lv J."/>
            <person name="Arendt D."/>
            <person name="Savage R."/>
            <person name="Osoegawa K."/>
            <person name="de Jong P."/>
            <person name="Lindberg D.R."/>
            <person name="Seaver E.C."/>
            <person name="Weisblat D.A."/>
            <person name="Putnam N.H."/>
            <person name="Grigoriev I.V."/>
            <person name="Rokhsar D.S."/>
        </authorList>
    </citation>
    <scope>NUCLEOTIDE SEQUENCE</scope>
    <source>
        <strain evidence="6">I ESC-2004</strain>
    </source>
</reference>
<comment type="caution">
    <text evidence="1">Lacks conserved residue(s) required for the propagation of feature annotation.</text>
</comment>
<dbReference type="EMBL" id="KB296906">
    <property type="protein sequence ID" value="ELU11187.1"/>
    <property type="molecule type" value="Genomic_DNA"/>
</dbReference>
<dbReference type="PROSITE" id="PS50095">
    <property type="entry name" value="PLAT"/>
    <property type="match status" value="1"/>
</dbReference>
<reference evidence="5" key="3">
    <citation type="submission" date="2015-06" db="UniProtKB">
        <authorList>
            <consortium name="EnsemblMetazoa"/>
        </authorList>
    </citation>
    <scope>IDENTIFICATION</scope>
</reference>
<keyword evidence="2" id="KW-1133">Transmembrane helix</keyword>
<dbReference type="FunFam" id="2.60.60.20:FF:000022">
    <property type="entry name" value="Uncharacterized protein"/>
    <property type="match status" value="1"/>
</dbReference>
<dbReference type="STRING" id="283909.R7UY64"/>
<dbReference type="SMART" id="SM00308">
    <property type="entry name" value="LH2"/>
    <property type="match status" value="1"/>
</dbReference>
<feature type="transmembrane region" description="Helical" evidence="2">
    <location>
        <begin position="35"/>
        <end position="54"/>
    </location>
</feature>
<dbReference type="InterPro" id="IPR036392">
    <property type="entry name" value="PLAT/LH2_dom_sf"/>
</dbReference>
<protein>
    <recommendedName>
        <fullName evidence="3">PLAT domain-containing protein</fullName>
    </recommendedName>
</protein>
<evidence type="ECO:0000256" key="1">
    <source>
        <dbReference type="PROSITE-ProRule" id="PRU00152"/>
    </source>
</evidence>
<evidence type="ECO:0000313" key="6">
    <source>
        <dbReference type="Proteomes" id="UP000014760"/>
    </source>
</evidence>
<evidence type="ECO:0000259" key="3">
    <source>
        <dbReference type="PROSITE" id="PS50095"/>
    </source>
</evidence>
<dbReference type="AlphaFoldDB" id="R7UY64"/>
<dbReference type="GO" id="GO:0016020">
    <property type="term" value="C:membrane"/>
    <property type="evidence" value="ECO:0007669"/>
    <property type="project" value="TreeGrafter"/>
</dbReference>
<dbReference type="InterPro" id="IPR001024">
    <property type="entry name" value="PLAT/LH2_dom"/>
</dbReference>
<dbReference type="GO" id="GO:0005262">
    <property type="term" value="F:calcium channel activity"/>
    <property type="evidence" value="ECO:0007669"/>
    <property type="project" value="TreeGrafter"/>
</dbReference>
<dbReference type="Gene3D" id="2.60.60.20">
    <property type="entry name" value="PLAT/LH2 domain"/>
    <property type="match status" value="1"/>
</dbReference>
<feature type="non-terminal residue" evidence="4">
    <location>
        <position position="208"/>
    </location>
</feature>
<feature type="domain" description="PLAT" evidence="3">
    <location>
        <begin position="79"/>
        <end position="198"/>
    </location>
</feature>
<gene>
    <name evidence="4" type="ORF">CAPTEDRAFT_119210</name>
</gene>
<accession>R7UY64</accession>
<dbReference type="Pfam" id="PF01477">
    <property type="entry name" value="PLAT"/>
    <property type="match status" value="1"/>
</dbReference>